<name>A0ABV6UY77_9ACTN</name>
<keyword evidence="8" id="KW-1185">Reference proteome</keyword>
<accession>A0ABV6UY77</accession>
<evidence type="ECO:0000256" key="2">
    <source>
        <dbReference type="ARBA" id="ARBA00005695"/>
    </source>
</evidence>
<dbReference type="PROSITE" id="PS51257">
    <property type="entry name" value="PROKAR_LIPOPROTEIN"/>
    <property type="match status" value="1"/>
</dbReference>
<protein>
    <submittedName>
        <fullName evidence="7">ABC transporter substrate-binding protein</fullName>
    </submittedName>
</protein>
<evidence type="ECO:0000256" key="3">
    <source>
        <dbReference type="ARBA" id="ARBA00022448"/>
    </source>
</evidence>
<keyword evidence="4 5" id="KW-0732">Signal</keyword>
<reference evidence="7 8" key="1">
    <citation type="submission" date="2024-09" db="EMBL/GenBank/DDBJ databases">
        <authorList>
            <person name="Lee S.D."/>
        </authorList>
    </citation>
    <scope>NUCLEOTIDE SEQUENCE [LARGE SCALE GENOMIC DNA]</scope>
    <source>
        <strain evidence="7 8">N1-5</strain>
    </source>
</reference>
<dbReference type="RefSeq" id="WP_051726141.1">
    <property type="nucleotide sequence ID" value="NZ_JBHEZZ010000029.1"/>
</dbReference>
<comment type="similarity">
    <text evidence="2">Belongs to the bacterial solute-binding protein 5 family.</text>
</comment>
<keyword evidence="3" id="KW-0813">Transport</keyword>
<comment type="caution">
    <text evidence="7">The sequence shown here is derived from an EMBL/GenBank/DDBJ whole genome shotgun (WGS) entry which is preliminary data.</text>
</comment>
<dbReference type="PANTHER" id="PTHR30290">
    <property type="entry name" value="PERIPLASMIC BINDING COMPONENT OF ABC TRANSPORTER"/>
    <property type="match status" value="1"/>
</dbReference>
<dbReference type="InterPro" id="IPR030678">
    <property type="entry name" value="Peptide/Ni-bd"/>
</dbReference>
<gene>
    <name evidence="7" type="ORF">ACEZDJ_34430</name>
</gene>
<feature type="chain" id="PRO_5047538524" evidence="5">
    <location>
        <begin position="24"/>
        <end position="545"/>
    </location>
</feature>
<dbReference type="Proteomes" id="UP001592528">
    <property type="component" value="Unassembled WGS sequence"/>
</dbReference>
<comment type="subcellular location">
    <subcellularLocation>
        <location evidence="1">Cell envelope</location>
    </subcellularLocation>
</comment>
<proteinExistence type="inferred from homology"/>
<evidence type="ECO:0000313" key="7">
    <source>
        <dbReference type="EMBL" id="MFC1406407.1"/>
    </source>
</evidence>
<organism evidence="7 8">
    <name type="scientific">Streptacidiphilus cavernicola</name>
    <dbReference type="NCBI Taxonomy" id="3342716"/>
    <lineage>
        <taxon>Bacteria</taxon>
        <taxon>Bacillati</taxon>
        <taxon>Actinomycetota</taxon>
        <taxon>Actinomycetes</taxon>
        <taxon>Kitasatosporales</taxon>
        <taxon>Streptomycetaceae</taxon>
        <taxon>Streptacidiphilus</taxon>
    </lineage>
</organism>
<dbReference type="PIRSF" id="PIRSF002741">
    <property type="entry name" value="MppA"/>
    <property type="match status" value="1"/>
</dbReference>
<evidence type="ECO:0000256" key="5">
    <source>
        <dbReference type="SAM" id="SignalP"/>
    </source>
</evidence>
<feature type="signal peptide" evidence="5">
    <location>
        <begin position="1"/>
        <end position="23"/>
    </location>
</feature>
<evidence type="ECO:0000313" key="8">
    <source>
        <dbReference type="Proteomes" id="UP001592528"/>
    </source>
</evidence>
<dbReference type="SUPFAM" id="SSF53850">
    <property type="entry name" value="Periplasmic binding protein-like II"/>
    <property type="match status" value="1"/>
</dbReference>
<dbReference type="Pfam" id="PF00496">
    <property type="entry name" value="SBP_bac_5"/>
    <property type="match status" value="1"/>
</dbReference>
<feature type="domain" description="Solute-binding protein family 5" evidence="6">
    <location>
        <begin position="79"/>
        <end position="462"/>
    </location>
</feature>
<evidence type="ECO:0000256" key="1">
    <source>
        <dbReference type="ARBA" id="ARBA00004196"/>
    </source>
</evidence>
<evidence type="ECO:0000256" key="4">
    <source>
        <dbReference type="ARBA" id="ARBA00022729"/>
    </source>
</evidence>
<dbReference type="EMBL" id="JBHEZZ010000029">
    <property type="protein sequence ID" value="MFC1406407.1"/>
    <property type="molecule type" value="Genomic_DNA"/>
</dbReference>
<dbReference type="InterPro" id="IPR000914">
    <property type="entry name" value="SBP_5_dom"/>
</dbReference>
<sequence length="545" mass="57062">MSAAKRFAAIGCVGLLTATAACGSTSSSSKGGVNSTITLGTVSSYTSLDPAGAYDAGSWTVFYNVYQGLMTYLPGANTPSPDAAKSCKFSDSSYTTYTCTLLPDLKFSNGDPLDAAAVKFSIDRVLKIGQLKGDNGSGVSVLLDTLGSVDTTGTDTVTFHLKTADATFPDRLASGVGEIVDPKVYSGTKLLDGTGIVGSGIYTIASVQTKTGSDGKPVPASVKLVLNPNYKGAYSATKKLNAGATLNFYDSPAQVKSALEDGSIDLNAGSDLAPADIVALQGAQQLGKGIQVVQGTGSSTRMMVLNVGMAPFNNQAVRQAVGKLIDRQAIADKVYQSTVTPLYSVIPQGIGDQTRPFEQAPYGTDPLKADQVKSSLSGVKLPIDFTLTYAANSAAGPAEAAQIKSNLEASGIFKVTLKSVPSLGTLIPLWSSGKLVASLTGWQADYPDPDDFVSPFVGKDNTFGNNYAPSTIMNDLHPLSLKEANRADQTTANTFQEIQKQFAEDAAYIPLWQDNQYIATQANITGVPLTLDIASIMRFWMIGKS</sequence>
<dbReference type="InterPro" id="IPR039424">
    <property type="entry name" value="SBP_5"/>
</dbReference>
<dbReference type="Gene3D" id="3.90.76.10">
    <property type="entry name" value="Dipeptide-binding Protein, Domain 1"/>
    <property type="match status" value="1"/>
</dbReference>
<dbReference type="Gene3D" id="3.10.105.10">
    <property type="entry name" value="Dipeptide-binding Protein, Domain 3"/>
    <property type="match status" value="1"/>
</dbReference>
<dbReference type="Gene3D" id="3.40.190.10">
    <property type="entry name" value="Periplasmic binding protein-like II"/>
    <property type="match status" value="1"/>
</dbReference>
<dbReference type="PANTHER" id="PTHR30290:SF10">
    <property type="entry name" value="PERIPLASMIC OLIGOPEPTIDE-BINDING PROTEIN-RELATED"/>
    <property type="match status" value="1"/>
</dbReference>
<evidence type="ECO:0000259" key="6">
    <source>
        <dbReference type="Pfam" id="PF00496"/>
    </source>
</evidence>